<dbReference type="Gene3D" id="3.40.50.10320">
    <property type="entry name" value="LmbE-like"/>
    <property type="match status" value="1"/>
</dbReference>
<dbReference type="Proteomes" id="UP001303324">
    <property type="component" value="Chromosome"/>
</dbReference>
<reference evidence="2 3" key="1">
    <citation type="submission" date="2023-09" db="EMBL/GenBank/DDBJ databases">
        <title>Microbial mechanism of fulvic acid promoting antimony reduction mineralization in rice fields.</title>
        <authorList>
            <person name="Chen G."/>
            <person name="Lan J."/>
        </authorList>
    </citation>
    <scope>NUCLEOTIDE SEQUENCE [LARGE SCALE GENOMIC DNA]</scope>
    <source>
        <strain evidence="2 3">PS1</strain>
    </source>
</reference>
<sequence>MAKGQKILFLGVYGMEVVECGGALAKNVLNGGESFASIMLCRETSQPQVRNAAEVLGVKDIKFLNFQYGTVDLSVESKKKIVKIIREVKPDIIITQDPEHSFHDLDPDRRPAMTLLLEAIALSSRDFALDELPGLEPHPIPTIYYMTPHHPNTVVDITEVWEKKERAMDMLDSQLEFSGMHFDEMLDPKAAEILYPGFSKLTNFQEKGRAIHQVLDKAVHVYHGLATHGHFALAEAYRREGNFHLQELIV</sequence>
<protein>
    <submittedName>
        <fullName evidence="2">PIG-L family deacetylase</fullName>
    </submittedName>
</protein>
<evidence type="ECO:0000313" key="3">
    <source>
        <dbReference type="Proteomes" id="UP001303324"/>
    </source>
</evidence>
<keyword evidence="3" id="KW-1185">Reference proteome</keyword>
<accession>A0ABY9VD98</accession>
<proteinExistence type="predicted"/>
<evidence type="ECO:0000313" key="2">
    <source>
        <dbReference type="EMBL" id="WNF20902.1"/>
    </source>
</evidence>
<dbReference type="SUPFAM" id="SSF102588">
    <property type="entry name" value="LmbE-like"/>
    <property type="match status" value="1"/>
</dbReference>
<dbReference type="InterPro" id="IPR024078">
    <property type="entry name" value="LmbE-like_dom_sf"/>
</dbReference>
<dbReference type="EMBL" id="CP134494">
    <property type="protein sequence ID" value="WNF20902.1"/>
    <property type="molecule type" value="Genomic_DNA"/>
</dbReference>
<dbReference type="Pfam" id="PF02585">
    <property type="entry name" value="PIG-L"/>
    <property type="match status" value="1"/>
</dbReference>
<organism evidence="2 3">
    <name type="scientific">Mesobacillus jeotgali</name>
    <dbReference type="NCBI Taxonomy" id="129985"/>
    <lineage>
        <taxon>Bacteria</taxon>
        <taxon>Bacillati</taxon>
        <taxon>Bacillota</taxon>
        <taxon>Bacilli</taxon>
        <taxon>Bacillales</taxon>
        <taxon>Bacillaceae</taxon>
        <taxon>Mesobacillus</taxon>
    </lineage>
</organism>
<name>A0ABY9VD98_9BACI</name>
<evidence type="ECO:0000256" key="1">
    <source>
        <dbReference type="ARBA" id="ARBA00001947"/>
    </source>
</evidence>
<gene>
    <name evidence="2" type="ORF">RH061_11865</name>
</gene>
<dbReference type="InterPro" id="IPR003737">
    <property type="entry name" value="GlcNAc_PI_deacetylase-related"/>
</dbReference>
<dbReference type="RefSeq" id="WP_214904563.1">
    <property type="nucleotide sequence ID" value="NZ_CP134494.1"/>
</dbReference>
<comment type="cofactor">
    <cofactor evidence="1">
        <name>Zn(2+)</name>
        <dbReference type="ChEBI" id="CHEBI:29105"/>
    </cofactor>
</comment>